<gene>
    <name evidence="3" type="ORF">FNQ90_13575</name>
</gene>
<feature type="region of interest" description="Disordered" evidence="1">
    <location>
        <begin position="394"/>
        <end position="418"/>
    </location>
</feature>
<sequence length="753" mass="78364">LRARALLWGGEEALRLVRTARELLAPAPQRPGTTGLGPTLSEATAGMSPRRMQELLIGAGLPPTGDPVSALTALTELFTDPDRLGALLDRLHGDARSVPERLMWGPPYGTVPAQAPVPPAVRALLEAGVLVRVSPGTVVLPREVALTLRGGRAHRALLPDPPGIDLRATHDPERVNAMAAGQAYAAVTAVEELATLWEREPPAVLRAGGLGVRDLKRTAVALDVPEPEAAFRIEVAHAAGLIAADGEPDERFAPTPAYDAWVESPPAERWGRLVAAWWAGSRVAALIGERDTTPVPPGGARGRRTGGDGRVLTPLGPGLDRGVAPELRLRVLELLAGLPAGGAPEPASLRSRVRWELPRRTTEELHSTVCAATLAEAEWLGVTGRGAFADHARPLFAPDAGPSAPDGAGEPGEIPRGPAETAVDAAVDALAPLLPEPVDHVLLQADLTAVAPGPLRRDLARFMARAADVESTGGATVYRFTAAGVRRALDAGHTPRELHAFLAEHSRTPVPQPLTYLIDDTARRHGRLRVGAAGGYLRCEDEALLDQVLADRRSESLRLLRIAPTVAVSPAAPGVLLERLRELGLAPAAEDAGGTVVTLTGDVRRTPPRTAPQPVPDGPPPATPSLLGAAVGAIRAGDRAGSREDAGAAGATAAAGSGRPARRARAAAAREGASGPAPRTPIAEIPGVLRSAAGTGGRVWVGCVGADGTVERRLIAPVRVEGGFVSCFDHTADEVRTYPLHRLTGAEPLPEDT</sequence>
<accession>A0A7W3TE37</accession>
<feature type="compositionally biased region" description="Low complexity" evidence="1">
    <location>
        <begin position="397"/>
        <end position="412"/>
    </location>
</feature>
<organism evidence="3 4">
    <name type="scientific">Streptomyces alkaliphilus</name>
    <dbReference type="NCBI Taxonomy" id="1472722"/>
    <lineage>
        <taxon>Bacteria</taxon>
        <taxon>Bacillati</taxon>
        <taxon>Actinomycetota</taxon>
        <taxon>Actinomycetes</taxon>
        <taxon>Kitasatosporales</taxon>
        <taxon>Streptomycetaceae</taxon>
        <taxon>Streptomyces</taxon>
    </lineage>
</organism>
<dbReference type="EMBL" id="VKHT01000394">
    <property type="protein sequence ID" value="MBB0245108.1"/>
    <property type="molecule type" value="Genomic_DNA"/>
</dbReference>
<feature type="region of interest" description="Disordered" evidence="1">
    <location>
        <begin position="596"/>
        <end position="682"/>
    </location>
</feature>
<feature type="compositionally biased region" description="Low complexity" evidence="1">
    <location>
        <begin position="666"/>
        <end position="677"/>
    </location>
</feature>
<name>A0A7W3TE37_9ACTN</name>
<feature type="domain" description="Helicase XPB/Ssl2 N-terminal" evidence="2">
    <location>
        <begin position="441"/>
        <end position="563"/>
    </location>
</feature>
<feature type="compositionally biased region" description="Pro residues" evidence="1">
    <location>
        <begin position="609"/>
        <end position="623"/>
    </location>
</feature>
<keyword evidence="4" id="KW-1185">Reference proteome</keyword>
<reference evidence="4" key="1">
    <citation type="submission" date="2019-10" db="EMBL/GenBank/DDBJ databases">
        <title>Streptomyces sp. nov., a novel actinobacterium isolated from alkaline environment.</title>
        <authorList>
            <person name="Golinska P."/>
        </authorList>
    </citation>
    <scope>NUCLEOTIDE SEQUENCE [LARGE SCALE GENOMIC DNA]</scope>
    <source>
        <strain evidence="4">DSM 42118</strain>
    </source>
</reference>
<feature type="compositionally biased region" description="Basic and acidic residues" evidence="1">
    <location>
        <begin position="636"/>
        <end position="646"/>
    </location>
</feature>
<dbReference type="RefSeq" id="WP_182606638.1">
    <property type="nucleotide sequence ID" value="NZ_VKHT01000394.1"/>
</dbReference>
<dbReference type="Proteomes" id="UP000538929">
    <property type="component" value="Unassembled WGS sequence"/>
</dbReference>
<dbReference type="Pfam" id="PF13625">
    <property type="entry name" value="Helicase_C_3"/>
    <property type="match status" value="1"/>
</dbReference>
<feature type="region of interest" description="Disordered" evidence="1">
    <location>
        <begin position="25"/>
        <end position="44"/>
    </location>
</feature>
<evidence type="ECO:0000313" key="3">
    <source>
        <dbReference type="EMBL" id="MBB0245108.1"/>
    </source>
</evidence>
<protein>
    <submittedName>
        <fullName evidence="3">DNA-binding protein</fullName>
    </submittedName>
</protein>
<evidence type="ECO:0000256" key="1">
    <source>
        <dbReference type="SAM" id="MobiDB-lite"/>
    </source>
</evidence>
<keyword evidence="3" id="KW-0238">DNA-binding</keyword>
<feature type="compositionally biased region" description="Low complexity" evidence="1">
    <location>
        <begin position="647"/>
        <end position="659"/>
    </location>
</feature>
<dbReference type="InterPro" id="IPR032830">
    <property type="entry name" value="XPB/Ssl2_N"/>
</dbReference>
<dbReference type="GO" id="GO:0003677">
    <property type="term" value="F:DNA binding"/>
    <property type="evidence" value="ECO:0007669"/>
    <property type="project" value="UniProtKB-KW"/>
</dbReference>
<dbReference type="AlphaFoldDB" id="A0A7W3TE37"/>
<evidence type="ECO:0000313" key="4">
    <source>
        <dbReference type="Proteomes" id="UP000538929"/>
    </source>
</evidence>
<evidence type="ECO:0000259" key="2">
    <source>
        <dbReference type="Pfam" id="PF13625"/>
    </source>
</evidence>
<feature type="region of interest" description="Disordered" evidence="1">
    <location>
        <begin position="290"/>
        <end position="317"/>
    </location>
</feature>
<proteinExistence type="predicted"/>
<feature type="non-terminal residue" evidence="3">
    <location>
        <position position="1"/>
    </location>
</feature>
<comment type="caution">
    <text evidence="3">The sequence shown here is derived from an EMBL/GenBank/DDBJ whole genome shotgun (WGS) entry which is preliminary data.</text>
</comment>